<name>A0A0L0DQU9_THETB</name>
<proteinExistence type="predicted"/>
<evidence type="ECO:0000256" key="2">
    <source>
        <dbReference type="SAM" id="MobiDB-lite"/>
    </source>
</evidence>
<feature type="compositionally biased region" description="Low complexity" evidence="2">
    <location>
        <begin position="40"/>
        <end position="51"/>
    </location>
</feature>
<dbReference type="AlphaFoldDB" id="A0A0L0DQU9"/>
<protein>
    <submittedName>
        <fullName evidence="3">Uncharacterized protein</fullName>
    </submittedName>
</protein>
<sequence length="393" mass="42417">MSFTHKSVVSNSGAAFSSRSAWRKAHGLPATRRPPRKSPKPSSLSSSPLPSAGQNASPPRHPPGSVASPYTAGGSRSPLRAVGAAAAAAAAADAAAASSRSPVIKPSPKADAVALTLCDTLLRHVQPMSPLLPLMHSLGPHIVAQLAVLRTRLSPLEKDVWDEAVDDLVDVLNDPAFLVPSPPRTRFEAAALPLADDIVLDIDQAPPARKVSFSRRPPPAPLAALRRESPLRSSSSEPAMATSHARGKNQILQLEGRIMLQLNKIRAHERELLELRTLFEDIVNTESGLATRLSRDNSALSDRLMYLTAATQDKAAAAEEHVNELRTLEASRARLLAKIQHLEQRIGEKYAAELARRAAEDEYAHRAALDAANSSADHLFFWQRHERSVIDNL</sequence>
<accession>A0A0L0DQU9</accession>
<dbReference type="RefSeq" id="XP_013761559.1">
    <property type="nucleotide sequence ID" value="XM_013906105.1"/>
</dbReference>
<keyword evidence="4" id="KW-1185">Reference proteome</keyword>
<feature type="region of interest" description="Disordered" evidence="2">
    <location>
        <begin position="1"/>
        <end position="74"/>
    </location>
</feature>
<gene>
    <name evidence="3" type="ORF">AMSG_01508</name>
</gene>
<dbReference type="GeneID" id="25561255"/>
<keyword evidence="1" id="KW-0175">Coiled coil</keyword>
<feature type="region of interest" description="Disordered" evidence="2">
    <location>
        <begin position="209"/>
        <end position="247"/>
    </location>
</feature>
<feature type="coiled-coil region" evidence="1">
    <location>
        <begin position="318"/>
        <end position="345"/>
    </location>
</feature>
<dbReference type="EMBL" id="GL349438">
    <property type="protein sequence ID" value="KNC54657.1"/>
    <property type="molecule type" value="Genomic_DNA"/>
</dbReference>
<reference evidence="3 4" key="1">
    <citation type="submission" date="2010-05" db="EMBL/GenBank/DDBJ databases">
        <title>The Genome Sequence of Thecamonas trahens ATCC 50062.</title>
        <authorList>
            <consortium name="The Broad Institute Genome Sequencing Platform"/>
            <person name="Russ C."/>
            <person name="Cuomo C."/>
            <person name="Shea T."/>
            <person name="Young S.K."/>
            <person name="Zeng Q."/>
            <person name="Koehrsen M."/>
            <person name="Haas B."/>
            <person name="Borodovsky M."/>
            <person name="Guigo R."/>
            <person name="Alvarado L."/>
            <person name="Berlin A."/>
            <person name="Bochicchio J."/>
            <person name="Borenstein D."/>
            <person name="Chapman S."/>
            <person name="Chen Z."/>
            <person name="Freedman E."/>
            <person name="Gellesch M."/>
            <person name="Goldberg J."/>
            <person name="Griggs A."/>
            <person name="Gujja S."/>
            <person name="Heilman E."/>
            <person name="Heiman D."/>
            <person name="Hepburn T."/>
            <person name="Howarth C."/>
            <person name="Jen D."/>
            <person name="Larson L."/>
            <person name="Mehta T."/>
            <person name="Park D."/>
            <person name="Pearson M."/>
            <person name="Roberts A."/>
            <person name="Saif S."/>
            <person name="Shenoy N."/>
            <person name="Sisk P."/>
            <person name="Stolte C."/>
            <person name="Sykes S."/>
            <person name="Thomson T."/>
            <person name="Walk T."/>
            <person name="White J."/>
            <person name="Yandava C."/>
            <person name="Burger G."/>
            <person name="Gray M.W."/>
            <person name="Holland P.W.H."/>
            <person name="King N."/>
            <person name="Lang F.B.F."/>
            <person name="Roger A.J."/>
            <person name="Ruiz-Trillo I."/>
            <person name="Lander E."/>
            <person name="Nusbaum C."/>
        </authorList>
    </citation>
    <scope>NUCLEOTIDE SEQUENCE [LARGE SCALE GENOMIC DNA]</scope>
    <source>
        <strain evidence="3 4">ATCC 50062</strain>
    </source>
</reference>
<dbReference type="Proteomes" id="UP000054408">
    <property type="component" value="Unassembled WGS sequence"/>
</dbReference>
<evidence type="ECO:0000313" key="3">
    <source>
        <dbReference type="EMBL" id="KNC54657.1"/>
    </source>
</evidence>
<evidence type="ECO:0000256" key="1">
    <source>
        <dbReference type="SAM" id="Coils"/>
    </source>
</evidence>
<feature type="compositionally biased region" description="Polar residues" evidence="2">
    <location>
        <begin position="1"/>
        <end position="20"/>
    </location>
</feature>
<evidence type="ECO:0000313" key="4">
    <source>
        <dbReference type="Proteomes" id="UP000054408"/>
    </source>
</evidence>
<organism evidence="3 4">
    <name type="scientific">Thecamonas trahens ATCC 50062</name>
    <dbReference type="NCBI Taxonomy" id="461836"/>
    <lineage>
        <taxon>Eukaryota</taxon>
        <taxon>Apusozoa</taxon>
        <taxon>Apusomonadida</taxon>
        <taxon>Apusomonadidae</taxon>
        <taxon>Thecamonas</taxon>
    </lineage>
</organism>